<evidence type="ECO:0000256" key="3">
    <source>
        <dbReference type="ARBA" id="ARBA00022679"/>
    </source>
</evidence>
<evidence type="ECO:0000256" key="4">
    <source>
        <dbReference type="ARBA" id="ARBA00023098"/>
    </source>
</evidence>
<evidence type="ECO:0000256" key="2">
    <source>
        <dbReference type="ARBA" id="ARBA00022516"/>
    </source>
</evidence>
<dbReference type="Gene3D" id="3.40.630.30">
    <property type="match status" value="1"/>
</dbReference>
<dbReference type="InterPro" id="IPR052351">
    <property type="entry name" value="Ornithine_N-alpha-AT"/>
</dbReference>
<feature type="domain" description="Phospholipid/glycerol acyltransferase" evidence="6">
    <location>
        <begin position="77"/>
        <end position="199"/>
    </location>
</feature>
<dbReference type="PANTHER" id="PTHR37323">
    <property type="entry name" value="GCN5-RELATED N-ACETYLTRANSFERASE"/>
    <property type="match status" value="1"/>
</dbReference>
<keyword evidence="4" id="KW-0443">Lipid metabolism</keyword>
<dbReference type="RefSeq" id="WP_245119925.1">
    <property type="nucleotide sequence ID" value="NZ_CP095061.1"/>
</dbReference>
<dbReference type="EMBL" id="CP095061">
    <property type="protein sequence ID" value="UOQ65945.1"/>
    <property type="molecule type" value="Genomic_DNA"/>
</dbReference>
<evidence type="ECO:0000313" key="8">
    <source>
        <dbReference type="Proteomes" id="UP000830401"/>
    </source>
</evidence>
<dbReference type="PANTHER" id="PTHR37323:SF1">
    <property type="entry name" value="L-ORNITHINE N(ALPHA)-ACYLTRANSFERASE"/>
    <property type="match status" value="1"/>
</dbReference>
<dbReference type="InterPro" id="IPR045746">
    <property type="entry name" value="ACT14924-like_Acyltransf_dom"/>
</dbReference>
<reference evidence="7" key="1">
    <citation type="submission" date="2022-04" db="EMBL/GenBank/DDBJ databases">
        <title>Hymenobacter sp. isolated from the air.</title>
        <authorList>
            <person name="Won M."/>
            <person name="Lee C.-M."/>
            <person name="Woen H.-Y."/>
            <person name="Kwon S.-W."/>
        </authorList>
    </citation>
    <scope>NUCLEOTIDE SEQUENCE</scope>
    <source>
        <strain evidence="7">5420S-77</strain>
    </source>
</reference>
<dbReference type="InterPro" id="IPR002123">
    <property type="entry name" value="Plipid/glycerol_acylTrfase"/>
</dbReference>
<gene>
    <name evidence="7" type="ORF">MUN86_20905</name>
</gene>
<evidence type="ECO:0000259" key="6">
    <source>
        <dbReference type="SMART" id="SM00563"/>
    </source>
</evidence>
<protein>
    <submittedName>
        <fullName evidence="7">Lysophospholipid acyltransferase family protein</fullName>
    </submittedName>
</protein>
<evidence type="ECO:0000256" key="5">
    <source>
        <dbReference type="ARBA" id="ARBA00023315"/>
    </source>
</evidence>
<dbReference type="SUPFAM" id="SSF55729">
    <property type="entry name" value="Acyl-CoA N-acyltransferases (Nat)"/>
    <property type="match status" value="1"/>
</dbReference>
<keyword evidence="3" id="KW-0808">Transferase</keyword>
<evidence type="ECO:0000313" key="7">
    <source>
        <dbReference type="EMBL" id="UOQ65945.1"/>
    </source>
</evidence>
<dbReference type="Proteomes" id="UP000830401">
    <property type="component" value="Chromosome"/>
</dbReference>
<keyword evidence="5 7" id="KW-0012">Acyltransferase</keyword>
<keyword evidence="2" id="KW-0444">Lipid biosynthesis</keyword>
<organism evidence="7 8">
    <name type="scientific">Hymenobacter volaticus</name>
    <dbReference type="NCBI Taxonomy" id="2932254"/>
    <lineage>
        <taxon>Bacteria</taxon>
        <taxon>Pseudomonadati</taxon>
        <taxon>Bacteroidota</taxon>
        <taxon>Cytophagia</taxon>
        <taxon>Cytophagales</taxon>
        <taxon>Hymenobacteraceae</taxon>
        <taxon>Hymenobacter</taxon>
    </lineage>
</organism>
<dbReference type="Pfam" id="PF19576">
    <property type="entry name" value="Acyltransf_2"/>
    <property type="match status" value="1"/>
</dbReference>
<sequence length="575" mass="64951">MELLPPHHLYLPGALRRSRELLRPLWEQFAHLRDLQQLYEQCRHHNGLAFVEQLLLQLRITVEYDPNELRRLPAGAFVAVANHPCGLIDGIVLLHLLGKVRPEIRAVANELLAPLLPHLAAQLVLISPERAAAGRNVPGVRRLLRHLHNDVPLLLFPAGEVAHSSIPFRPAIDSAWSPTAGRLLDAARVPVVPIWLSGQNSAGFSLLGFVHPLLRTARLPVELLNKRGQTIQVRIGLPVAPVVLDRLPAPDRLAYLRARVYALGTSAERYLAALLPPLPVLPVIAETSSALIEADIAALRPGRCLLISGRWEVYVAKRCEIPHVLREIGRLRELTFRREGEGTQQPSDLDAYDDYYRHLFLYDREKQLLVGAYRLGLGRAILRQYGRRGFYLHSLFQLKKQLNPLLRQSLELGRSFVRVEYQRQALPLSLLWKGIAEYLATHPEYRYLIGPVSISNRFSATSKAVMVDYLRRHFFDAELAQHVKPRKQFRYKPLDAGEAPELLQTGLTSLQDLQQFISGLEPGGSGVPVLLRQYLKQNARLLGFNLDPNFSNALDGLLLLDARELPARTHRLLER</sequence>
<dbReference type="Pfam" id="PF13444">
    <property type="entry name" value="Acetyltransf_5"/>
    <property type="match status" value="1"/>
</dbReference>
<dbReference type="GO" id="GO:0016746">
    <property type="term" value="F:acyltransferase activity"/>
    <property type="evidence" value="ECO:0007669"/>
    <property type="project" value="UniProtKB-KW"/>
</dbReference>
<evidence type="ECO:0000256" key="1">
    <source>
        <dbReference type="ARBA" id="ARBA00005189"/>
    </source>
</evidence>
<keyword evidence="8" id="KW-1185">Reference proteome</keyword>
<proteinExistence type="predicted"/>
<accession>A0ABY4G592</accession>
<dbReference type="SMART" id="SM00563">
    <property type="entry name" value="PlsC"/>
    <property type="match status" value="1"/>
</dbReference>
<comment type="pathway">
    <text evidence="1">Lipid metabolism.</text>
</comment>
<name>A0ABY4G592_9BACT</name>
<dbReference type="InterPro" id="IPR016181">
    <property type="entry name" value="Acyl_CoA_acyltransferase"/>
</dbReference>